<proteinExistence type="predicted"/>
<dbReference type="InterPro" id="IPR022712">
    <property type="entry name" value="Beta_Casp"/>
</dbReference>
<dbReference type="Proteomes" id="UP000033980">
    <property type="component" value="Unassembled WGS sequence"/>
</dbReference>
<gene>
    <name evidence="4" type="ORF">UV68_C0036G0010</name>
</gene>
<dbReference type="CDD" id="cd16295">
    <property type="entry name" value="TTHA0252-CPSF-like_MBL-fold"/>
    <property type="match status" value="1"/>
</dbReference>
<dbReference type="SUPFAM" id="SSF56281">
    <property type="entry name" value="Metallo-hydrolase/oxidoreductase"/>
    <property type="match status" value="1"/>
</dbReference>
<reference evidence="4 5" key="1">
    <citation type="journal article" date="2015" name="Nature">
        <title>rRNA introns, odd ribosomes, and small enigmatic genomes across a large radiation of phyla.</title>
        <authorList>
            <person name="Brown C.T."/>
            <person name="Hug L.A."/>
            <person name="Thomas B.C."/>
            <person name="Sharon I."/>
            <person name="Castelle C.J."/>
            <person name="Singh A."/>
            <person name="Wilkins M.J."/>
            <person name="Williams K.H."/>
            <person name="Banfield J.F."/>
        </authorList>
    </citation>
    <scope>NUCLEOTIDE SEQUENCE [LARGE SCALE GENOMIC DNA]</scope>
</reference>
<sequence length="452" mass="50492">MQLKFLGASQTVTGSCYFLSTNKTGLLVDYGMFQGKPEEMGLNSVKPDIEFHRLSAAVLTHAHLDHCGRLPMLVNFGFKGPVFMTEATKALAELVLFDAAKISKEDNVKAVLYTDEDVMEILKQVVLVEYDKPFSVGDFRITFIDAGHILGSSSIVVEETQSKKKIVFSGDLGNTPEPLLFPTQTVNEADIAVIESTYGDEVHERREEIEDLTEIVKQAERDSGTVLIPSFSLQRSQELLYIFDGLKKSGVIKNDLPVFLDSPMAIRATTIFKDFPELYSKPLKLQAKTDDPFDFPSLMICDTIEKSKQIKNVKGPKVIIAGSGMMSGGRIIHHAINFLGDPKTQLIFVGYQAEGTMGRDILNGRKIFNIWGNTVEVKAQIKEIKTMSSHADQDQLLSWLKKIKGLTKVILVHGEELPRLVLTEKIRQELPEVEEIILPVLHQEIDLDKVNE</sequence>
<dbReference type="GO" id="GO:0016787">
    <property type="term" value="F:hydrolase activity"/>
    <property type="evidence" value="ECO:0007669"/>
    <property type="project" value="UniProtKB-KW"/>
</dbReference>
<dbReference type="EMBL" id="LCFK01000036">
    <property type="protein sequence ID" value="KKS92746.1"/>
    <property type="molecule type" value="Genomic_DNA"/>
</dbReference>
<organism evidence="4 5">
    <name type="scientific">Candidatus Collierbacteria bacterium GW2011_GWC2_43_12</name>
    <dbReference type="NCBI Taxonomy" id="1618390"/>
    <lineage>
        <taxon>Bacteria</taxon>
        <taxon>Candidatus Collieribacteriota</taxon>
    </lineage>
</organism>
<dbReference type="Gene3D" id="3.60.15.10">
    <property type="entry name" value="Ribonuclease Z/Hydroxyacylglutathione hydrolase-like"/>
    <property type="match status" value="1"/>
</dbReference>
<accession>A0A0G1FCA6</accession>
<dbReference type="Pfam" id="PF00753">
    <property type="entry name" value="Lactamase_B"/>
    <property type="match status" value="1"/>
</dbReference>
<dbReference type="SMART" id="SM01027">
    <property type="entry name" value="Beta-Casp"/>
    <property type="match status" value="1"/>
</dbReference>
<dbReference type="AlphaFoldDB" id="A0A0G1FCA6"/>
<dbReference type="PATRIC" id="fig|1618390.3.peg.677"/>
<comment type="caution">
    <text evidence="4">The sequence shown here is derived from an EMBL/GenBank/DDBJ whole genome shotgun (WGS) entry which is preliminary data.</text>
</comment>
<evidence type="ECO:0000256" key="1">
    <source>
        <dbReference type="ARBA" id="ARBA00022801"/>
    </source>
</evidence>
<dbReference type="GO" id="GO:0004521">
    <property type="term" value="F:RNA endonuclease activity"/>
    <property type="evidence" value="ECO:0007669"/>
    <property type="project" value="TreeGrafter"/>
</dbReference>
<evidence type="ECO:0000259" key="3">
    <source>
        <dbReference type="SMART" id="SM01027"/>
    </source>
</evidence>
<dbReference type="Gene3D" id="3.40.50.10890">
    <property type="match status" value="1"/>
</dbReference>
<dbReference type="PANTHER" id="PTHR11203">
    <property type="entry name" value="CLEAVAGE AND POLYADENYLATION SPECIFICITY FACTOR FAMILY MEMBER"/>
    <property type="match status" value="1"/>
</dbReference>
<feature type="domain" description="Metallo-beta-lactamase" evidence="2">
    <location>
        <begin position="13"/>
        <end position="220"/>
    </location>
</feature>
<evidence type="ECO:0000313" key="4">
    <source>
        <dbReference type="EMBL" id="KKS92746.1"/>
    </source>
</evidence>
<dbReference type="InterPro" id="IPR011108">
    <property type="entry name" value="RMMBL"/>
</dbReference>
<protein>
    <submittedName>
        <fullName evidence="4">RNA-metabolising metallo-beta-lactamase</fullName>
    </submittedName>
</protein>
<evidence type="ECO:0000259" key="2">
    <source>
        <dbReference type="SMART" id="SM00849"/>
    </source>
</evidence>
<dbReference type="Pfam" id="PF10996">
    <property type="entry name" value="Beta-Casp"/>
    <property type="match status" value="1"/>
</dbReference>
<keyword evidence="1" id="KW-0378">Hydrolase</keyword>
<name>A0A0G1FCA6_9BACT</name>
<feature type="domain" description="Beta-Casp" evidence="3">
    <location>
        <begin position="236"/>
        <end position="361"/>
    </location>
</feature>
<dbReference type="PANTHER" id="PTHR11203:SF37">
    <property type="entry name" value="INTEGRATOR COMPLEX SUBUNIT 11"/>
    <property type="match status" value="1"/>
</dbReference>
<dbReference type="InterPro" id="IPR001279">
    <property type="entry name" value="Metallo-B-lactamas"/>
</dbReference>
<dbReference type="Pfam" id="PF07521">
    <property type="entry name" value="RMMBL"/>
    <property type="match status" value="1"/>
</dbReference>
<dbReference type="PROSITE" id="PS51257">
    <property type="entry name" value="PROKAR_LIPOPROTEIN"/>
    <property type="match status" value="1"/>
</dbReference>
<dbReference type="InterPro" id="IPR050698">
    <property type="entry name" value="MBL"/>
</dbReference>
<dbReference type="SMART" id="SM00849">
    <property type="entry name" value="Lactamase_B"/>
    <property type="match status" value="1"/>
</dbReference>
<dbReference type="InterPro" id="IPR036866">
    <property type="entry name" value="RibonucZ/Hydroxyglut_hydro"/>
</dbReference>
<evidence type="ECO:0000313" key="5">
    <source>
        <dbReference type="Proteomes" id="UP000033980"/>
    </source>
</evidence>